<protein>
    <recommendedName>
        <fullName evidence="1">D-inositol 3-phosphate glycosyltransferase</fullName>
    </recommendedName>
</protein>
<dbReference type="PANTHER" id="PTHR45947:SF3">
    <property type="entry name" value="SULFOQUINOVOSYL TRANSFERASE SQD2"/>
    <property type="match status" value="1"/>
</dbReference>
<dbReference type="AlphaFoldDB" id="A0A917IUQ7"/>
<organism evidence="2 3">
    <name type="scientific">Rothia aerolata</name>
    <dbReference type="NCBI Taxonomy" id="1812262"/>
    <lineage>
        <taxon>Bacteria</taxon>
        <taxon>Bacillati</taxon>
        <taxon>Actinomycetota</taxon>
        <taxon>Actinomycetes</taxon>
        <taxon>Micrococcales</taxon>
        <taxon>Micrococcaceae</taxon>
        <taxon>Rothia</taxon>
    </lineage>
</organism>
<evidence type="ECO:0000256" key="1">
    <source>
        <dbReference type="ARBA" id="ARBA00021292"/>
    </source>
</evidence>
<dbReference type="Pfam" id="PF13692">
    <property type="entry name" value="Glyco_trans_1_4"/>
    <property type="match status" value="1"/>
</dbReference>
<reference evidence="2 3" key="1">
    <citation type="journal article" date="2014" name="Int. J. Syst. Evol. Microbiol.">
        <title>Complete genome sequence of Corynebacterium casei LMG S-19264T (=DSM 44701T), isolated from a smear-ripened cheese.</title>
        <authorList>
            <consortium name="US DOE Joint Genome Institute (JGI-PGF)"/>
            <person name="Walter F."/>
            <person name="Albersmeier A."/>
            <person name="Kalinowski J."/>
            <person name="Ruckert C."/>
        </authorList>
    </citation>
    <scope>NUCLEOTIDE SEQUENCE [LARGE SCALE GENOMIC DNA]</scope>
    <source>
        <strain evidence="2 3">CCM 8669</strain>
    </source>
</reference>
<dbReference type="Proteomes" id="UP000600171">
    <property type="component" value="Unassembled WGS sequence"/>
</dbReference>
<dbReference type="EMBL" id="BMDC01000003">
    <property type="protein sequence ID" value="GGH65055.1"/>
    <property type="molecule type" value="Genomic_DNA"/>
</dbReference>
<dbReference type="GO" id="GO:0016758">
    <property type="term" value="F:hexosyltransferase activity"/>
    <property type="evidence" value="ECO:0007669"/>
    <property type="project" value="TreeGrafter"/>
</dbReference>
<sequence length="380" mass="42336">MLCPPPHYPEKFSTCQLRTEKNRAFAREHGEFGETIVRMPYVLHGYRGSFRALDQLVTAAAATVTALVSRGKNFNLVVSTVPGLPSLFAGVLTAKVLQVPHIAEIRDAWPDVVTGDLNEHVKKISPHKLLVKKAIYHVVTAGQKAADSVVVTTPRFAQKLKDRGVKNVQWVPNGAEAECFARLKPRTPGFIQERQNRAVRLQYLGTVGRSQGLQVLVEALDLLKTQAPEVQIETRIVGSGAEVPRLKALAKLKKISIEFLPNIPRSQLEDAYDWADIELVSLRRTRPFRWTVPSKIFELLATRRFVLAMVEGNAADLVRSSGVGSVVEPENAQALANELRRLAENPDLLTVGNSGVELLKNFYSYDLMEQRYTEVLESLR</sequence>
<keyword evidence="3" id="KW-1185">Reference proteome</keyword>
<dbReference type="PANTHER" id="PTHR45947">
    <property type="entry name" value="SULFOQUINOVOSYL TRANSFERASE SQD2"/>
    <property type="match status" value="1"/>
</dbReference>
<comment type="caution">
    <text evidence="2">The sequence shown here is derived from an EMBL/GenBank/DDBJ whole genome shotgun (WGS) entry which is preliminary data.</text>
</comment>
<evidence type="ECO:0000313" key="3">
    <source>
        <dbReference type="Proteomes" id="UP000600171"/>
    </source>
</evidence>
<gene>
    <name evidence="2" type="ORF">GCM10007359_17920</name>
</gene>
<dbReference type="SUPFAM" id="SSF53756">
    <property type="entry name" value="UDP-Glycosyltransferase/glycogen phosphorylase"/>
    <property type="match status" value="1"/>
</dbReference>
<dbReference type="InterPro" id="IPR050194">
    <property type="entry name" value="Glycosyltransferase_grp1"/>
</dbReference>
<evidence type="ECO:0000313" key="2">
    <source>
        <dbReference type="EMBL" id="GGH65055.1"/>
    </source>
</evidence>
<dbReference type="Gene3D" id="3.40.50.2000">
    <property type="entry name" value="Glycogen Phosphorylase B"/>
    <property type="match status" value="2"/>
</dbReference>
<accession>A0A917IUQ7</accession>
<dbReference type="CDD" id="cd03794">
    <property type="entry name" value="GT4_WbuB-like"/>
    <property type="match status" value="1"/>
</dbReference>
<name>A0A917IUQ7_9MICC</name>
<proteinExistence type="predicted"/>